<sequence length="214" mass="23339">MLLSSREAWDLFHSEQSVATATAPGIAKPATPISLSSIQQASHISSVSQSHPSIASDFISSEGQSHATSTSNGQQPETSQISSLEMMKELQSLRHQLRQLQVAGEESSQSVSSSSDLSLSGIGGSGTGNEPGSNHYSSASTQQQRQVAHSESNPFRCWEPCCNGRQFSNKSNFIRHQRERRGELPKLRCSFCDATFSRSSARNAHEASRRCRRK</sequence>
<evidence type="ECO:0000313" key="5">
    <source>
        <dbReference type="Proteomes" id="UP000242791"/>
    </source>
</evidence>
<feature type="compositionally biased region" description="Polar residues" evidence="2">
    <location>
        <begin position="134"/>
        <end position="148"/>
    </location>
</feature>
<feature type="region of interest" description="Disordered" evidence="2">
    <location>
        <begin position="99"/>
        <end position="148"/>
    </location>
</feature>
<evidence type="ECO:0000256" key="1">
    <source>
        <dbReference type="PROSITE-ProRule" id="PRU00042"/>
    </source>
</evidence>
<gene>
    <name evidence="4" type="ORF">ACJ73_06180</name>
</gene>
<reference evidence="4 5" key="1">
    <citation type="submission" date="2015-08" db="EMBL/GenBank/DDBJ databases">
        <title>Emmonsia species relationships and genome sequence.</title>
        <authorList>
            <person name="Cuomo C.A."/>
            <person name="Schwartz I.S."/>
            <person name="Kenyon C."/>
            <person name="De Hoog G.S."/>
            <person name="Govender N.P."/>
            <person name="Botha A."/>
            <person name="Moreno L."/>
            <person name="De Vries M."/>
            <person name="Munoz J.F."/>
            <person name="Stielow J.B."/>
        </authorList>
    </citation>
    <scope>NUCLEOTIDE SEQUENCE [LARGE SCALE GENOMIC DNA]</scope>
    <source>
        <strain evidence="4 5">EI222</strain>
    </source>
</reference>
<feature type="domain" description="C2H2-type" evidence="3">
    <location>
        <begin position="155"/>
        <end position="185"/>
    </location>
</feature>
<feature type="compositionally biased region" description="Low complexity" evidence="2">
    <location>
        <begin position="99"/>
        <end position="120"/>
    </location>
</feature>
<proteinExistence type="predicted"/>
<comment type="caution">
    <text evidence="4">The sequence shown here is derived from an EMBL/GenBank/DDBJ whole genome shotgun (WGS) entry which is preliminary data.</text>
</comment>
<keyword evidence="1" id="KW-0863">Zinc-finger</keyword>
<dbReference type="AlphaFoldDB" id="A0A1J9Q1J2"/>
<dbReference type="Proteomes" id="UP000242791">
    <property type="component" value="Unassembled WGS sequence"/>
</dbReference>
<dbReference type="Gene3D" id="3.30.160.60">
    <property type="entry name" value="Classic Zinc Finger"/>
    <property type="match status" value="1"/>
</dbReference>
<dbReference type="PROSITE" id="PS50157">
    <property type="entry name" value="ZINC_FINGER_C2H2_2"/>
    <property type="match status" value="1"/>
</dbReference>
<keyword evidence="1" id="KW-0479">Metal-binding</keyword>
<feature type="compositionally biased region" description="Low complexity" evidence="2">
    <location>
        <begin position="40"/>
        <end position="56"/>
    </location>
</feature>
<dbReference type="InterPro" id="IPR013087">
    <property type="entry name" value="Znf_C2H2_type"/>
</dbReference>
<evidence type="ECO:0000259" key="3">
    <source>
        <dbReference type="PROSITE" id="PS50157"/>
    </source>
</evidence>
<evidence type="ECO:0000256" key="2">
    <source>
        <dbReference type="SAM" id="MobiDB-lite"/>
    </source>
</evidence>
<dbReference type="EMBL" id="LGTZ01001049">
    <property type="protein sequence ID" value="OJD22470.1"/>
    <property type="molecule type" value="Genomic_DNA"/>
</dbReference>
<dbReference type="STRING" id="1658174.A0A1J9Q1J2"/>
<dbReference type="SUPFAM" id="SSF57667">
    <property type="entry name" value="beta-beta-alpha zinc fingers"/>
    <property type="match status" value="1"/>
</dbReference>
<feature type="region of interest" description="Disordered" evidence="2">
    <location>
        <begin position="40"/>
        <end position="80"/>
    </location>
</feature>
<accession>A0A1J9Q1J2</accession>
<dbReference type="VEuPathDB" id="FungiDB:ACJ73_06180"/>
<dbReference type="GO" id="GO:0008270">
    <property type="term" value="F:zinc ion binding"/>
    <property type="evidence" value="ECO:0007669"/>
    <property type="project" value="UniProtKB-KW"/>
</dbReference>
<keyword evidence="5" id="KW-1185">Reference proteome</keyword>
<feature type="compositionally biased region" description="Polar residues" evidence="2">
    <location>
        <begin position="58"/>
        <end position="80"/>
    </location>
</feature>
<organism evidence="4 5">
    <name type="scientific">Blastomyces percursus</name>
    <dbReference type="NCBI Taxonomy" id="1658174"/>
    <lineage>
        <taxon>Eukaryota</taxon>
        <taxon>Fungi</taxon>
        <taxon>Dikarya</taxon>
        <taxon>Ascomycota</taxon>
        <taxon>Pezizomycotina</taxon>
        <taxon>Eurotiomycetes</taxon>
        <taxon>Eurotiomycetidae</taxon>
        <taxon>Onygenales</taxon>
        <taxon>Ajellomycetaceae</taxon>
        <taxon>Blastomyces</taxon>
    </lineage>
</organism>
<protein>
    <recommendedName>
        <fullName evidence="3">C2H2-type domain-containing protein</fullName>
    </recommendedName>
</protein>
<evidence type="ECO:0000313" key="4">
    <source>
        <dbReference type="EMBL" id="OJD22470.1"/>
    </source>
</evidence>
<dbReference type="InterPro" id="IPR036236">
    <property type="entry name" value="Znf_C2H2_sf"/>
</dbReference>
<name>A0A1J9Q1J2_9EURO</name>
<dbReference type="OrthoDB" id="4188908at2759"/>
<keyword evidence="1" id="KW-0862">Zinc</keyword>